<dbReference type="EC" id="2.8.2.-" evidence="17"/>
<comment type="similarity">
    <text evidence="4 17">Belongs to the sulfotransferase 1 family.</text>
</comment>
<evidence type="ECO:0000259" key="20">
    <source>
        <dbReference type="Pfam" id="PF00685"/>
    </source>
</evidence>
<keyword evidence="5 17" id="KW-0808">Transferase</keyword>
<evidence type="ECO:0000256" key="1">
    <source>
        <dbReference type="ARBA" id="ARBA00001955"/>
    </source>
</evidence>
<gene>
    <name evidence="21" type="primary">CHST15</name>
</gene>
<dbReference type="GeneID" id="105544130"/>
<accession>A0A2K5ZAT6</accession>
<feature type="compositionally biased region" description="Polar residues" evidence="18">
    <location>
        <begin position="119"/>
        <end position="128"/>
    </location>
</feature>
<keyword evidence="7" id="KW-0735">Signal-anchor</keyword>
<evidence type="ECO:0000256" key="3">
    <source>
        <dbReference type="ARBA" id="ARBA00004323"/>
    </source>
</evidence>
<dbReference type="Ensembl" id="ENSMLET00000048401.1">
    <property type="protein sequence ID" value="ENSMLEP00000024875.1"/>
    <property type="gene ID" value="ENSMLEG00000036608.1"/>
</dbReference>
<evidence type="ECO:0000256" key="4">
    <source>
        <dbReference type="ARBA" id="ARBA00005771"/>
    </source>
</evidence>
<evidence type="ECO:0000256" key="14">
    <source>
        <dbReference type="ARBA" id="ARBA00051745"/>
    </source>
</evidence>
<keyword evidence="12" id="KW-0325">Glycoprotein</keyword>
<evidence type="ECO:0000256" key="16">
    <source>
        <dbReference type="ARBA" id="ARBA00063682"/>
    </source>
</evidence>
<comment type="cofactor">
    <cofactor evidence="2">
        <name>a divalent metal cation</name>
        <dbReference type="ChEBI" id="CHEBI:60240"/>
    </cofactor>
</comment>
<dbReference type="STRING" id="9568.ENSMLEP00000024875"/>
<evidence type="ECO:0000256" key="19">
    <source>
        <dbReference type="SAM" id="Phobius"/>
    </source>
</evidence>
<reference evidence="21" key="1">
    <citation type="submission" date="2025-08" db="UniProtKB">
        <authorList>
            <consortium name="Ensembl"/>
        </authorList>
    </citation>
    <scope>IDENTIFICATION</scope>
</reference>
<keyword evidence="6 19" id="KW-0812">Transmembrane</keyword>
<comment type="catalytic activity">
    <reaction evidence="14">
        <text>chondroitin 4'-sulfate + n 3'-phosphoadenylyl sulfate = chondroitin 4',6'-bissulfate + n adenosine 3',5'-bisphosphate + n H(+)</text>
        <dbReference type="Rhea" id="RHEA:54300"/>
        <dbReference type="Rhea" id="RHEA-COMP:9829"/>
        <dbReference type="Rhea" id="RHEA-COMP:13849"/>
        <dbReference type="ChEBI" id="CHEBI:15378"/>
        <dbReference type="ChEBI" id="CHEBI:58339"/>
        <dbReference type="ChEBI" id="CHEBI:58343"/>
        <dbReference type="ChEBI" id="CHEBI:58422"/>
        <dbReference type="ChEBI" id="CHEBI:138112"/>
        <dbReference type="EC" id="2.8.2.33"/>
    </reaction>
</comment>
<evidence type="ECO:0000313" key="22">
    <source>
        <dbReference type="Proteomes" id="UP000233140"/>
    </source>
</evidence>
<dbReference type="GO" id="GO:0019319">
    <property type="term" value="P:hexose biosynthetic process"/>
    <property type="evidence" value="ECO:0007669"/>
    <property type="project" value="Ensembl"/>
</dbReference>
<evidence type="ECO:0000256" key="10">
    <source>
        <dbReference type="ARBA" id="ARBA00023136"/>
    </source>
</evidence>
<comment type="subunit">
    <text evidence="16">Homodimer; disulfide-linked. The relevance of homodimerization is however unsure. May interact with phosphorylated proteins in resting B-cells, including HCK.</text>
</comment>
<keyword evidence="9" id="KW-0333">Golgi apparatus</keyword>
<evidence type="ECO:0000256" key="2">
    <source>
        <dbReference type="ARBA" id="ARBA00001968"/>
    </source>
</evidence>
<dbReference type="SUPFAM" id="SSF52540">
    <property type="entry name" value="P-loop containing nucleoside triphosphate hydrolases"/>
    <property type="match status" value="1"/>
</dbReference>
<dbReference type="InterPro" id="IPR000863">
    <property type="entry name" value="Sulfotransferase_dom"/>
</dbReference>
<evidence type="ECO:0000256" key="6">
    <source>
        <dbReference type="ARBA" id="ARBA00022692"/>
    </source>
</evidence>
<proteinExistence type="inferred from homology"/>
<evidence type="ECO:0000256" key="13">
    <source>
        <dbReference type="ARBA" id="ARBA00051497"/>
    </source>
</evidence>
<evidence type="ECO:0000256" key="18">
    <source>
        <dbReference type="SAM" id="MobiDB-lite"/>
    </source>
</evidence>
<keyword evidence="8 19" id="KW-1133">Transmembrane helix</keyword>
<dbReference type="InterPro" id="IPR052654">
    <property type="entry name" value="CS_Sulfotransferase"/>
</dbReference>
<evidence type="ECO:0000256" key="15">
    <source>
        <dbReference type="ARBA" id="ARBA00059303"/>
    </source>
</evidence>
<dbReference type="GeneTree" id="ENSGT00390000004719"/>
<dbReference type="FunFam" id="3.40.50.300:FF:001079">
    <property type="entry name" value="carbohydrate sulfotransferase 15"/>
    <property type="match status" value="1"/>
</dbReference>
<name>A0A2K5ZAT6_MANLE</name>
<evidence type="ECO:0000256" key="12">
    <source>
        <dbReference type="ARBA" id="ARBA00023180"/>
    </source>
</evidence>
<evidence type="ECO:0000256" key="5">
    <source>
        <dbReference type="ARBA" id="ARBA00022679"/>
    </source>
</evidence>
<dbReference type="Pfam" id="PF00685">
    <property type="entry name" value="Sulfotransfer_1"/>
    <property type="match status" value="1"/>
</dbReference>
<keyword evidence="10 19" id="KW-0472">Membrane</keyword>
<feature type="domain" description="Sulfotransferase" evidence="20">
    <location>
        <begin position="254"/>
        <end position="509"/>
    </location>
</feature>
<dbReference type="PANTHER" id="PTHR15723">
    <property type="entry name" value="CARBOHYDRATE SULFOTRANSFERASE 15"/>
    <property type="match status" value="1"/>
</dbReference>
<reference evidence="21" key="2">
    <citation type="submission" date="2025-09" db="UniProtKB">
        <authorList>
            <consortium name="Ensembl"/>
        </authorList>
    </citation>
    <scope>IDENTIFICATION</scope>
</reference>
<dbReference type="InterPro" id="IPR027417">
    <property type="entry name" value="P-loop_NTPase"/>
</dbReference>
<comment type="subcellular location">
    <subcellularLocation>
        <location evidence="3">Golgi apparatus membrane</location>
        <topology evidence="3">Single-pass type II membrane protein</topology>
    </subcellularLocation>
</comment>
<dbReference type="CTD" id="51363"/>
<dbReference type="OMA" id="HKQQVGC"/>
<dbReference type="GO" id="GO:0000139">
    <property type="term" value="C:Golgi membrane"/>
    <property type="evidence" value="ECO:0007669"/>
    <property type="project" value="UniProtKB-SubCell"/>
</dbReference>
<feature type="transmembrane region" description="Helical" evidence="19">
    <location>
        <begin position="80"/>
        <end position="98"/>
    </location>
</feature>
<evidence type="ECO:0000256" key="7">
    <source>
        <dbReference type="ARBA" id="ARBA00022968"/>
    </source>
</evidence>
<dbReference type="OrthoDB" id="8068875at2759"/>
<sequence length="561" mass="64892">MRHCINCCIQLLPDGAHKHQVNCRGGPHHGHQACPTCKGENKILFRVDSKQMNLLAVLEVRTEGNENWGGFMRFTKGKRCSLVFGLIIMTLVMASYILSGAHQELLISSPFHYGGFPSNPSLMDSENPSDTKEHHHQSSVNNISYVKDYPSIKLIINSITARIEFTTRQLPDLEDLKKQELHMFSVIPNKFLPNSKSPCWYEEFSGRNTTDPYLTNSYVLYSKRFRSTFDALRKAFWGHLAHAHGKHFRLRCLPHFYIIGQPKCGTTDLYDRLRLHPEVKFSAIKEPHWWTRKRFGIVRLRDGLRDRYPVEDYLDLFDLAAHQIHQGLQASSAKEQSKMNTIIIGEASASTMWDNNAWTFFYDNSTDGEPPFLTQDFIHAFQPNAKLIVMLRDPVERLYSDYLYFASSNKSADDFHEKVTEALQLFENCMLDYSLRACVYNNTLNNAMPVRLQVGLYAVYLLDWLSVFDKQQFLILRLEDHASNVKYTMHKVFQFLNLGPLSEKQEALMTKSPASNARRPEDRNLGPMWPITQKILRDFYRPFNARLAQVLADEAFAWKTT</sequence>
<dbReference type="KEGG" id="mleu:105544130"/>
<evidence type="ECO:0000256" key="11">
    <source>
        <dbReference type="ARBA" id="ARBA00023157"/>
    </source>
</evidence>
<dbReference type="Gene3D" id="3.40.50.300">
    <property type="entry name" value="P-loop containing nucleotide triphosphate hydrolases"/>
    <property type="match status" value="1"/>
</dbReference>
<dbReference type="RefSeq" id="XP_011841804.1">
    <property type="nucleotide sequence ID" value="XM_011986414.1"/>
</dbReference>
<dbReference type="GO" id="GO:0050659">
    <property type="term" value="F:N-acetylgalactosamine 4-sulfate 6-O-sulfotransferase activity"/>
    <property type="evidence" value="ECO:0007669"/>
    <property type="project" value="UniProtKB-EC"/>
</dbReference>
<comment type="cofactor">
    <cofactor evidence="1">
        <name>glutathione</name>
        <dbReference type="ChEBI" id="CHEBI:57925"/>
    </cofactor>
</comment>
<evidence type="ECO:0000256" key="17">
    <source>
        <dbReference type="RuleBase" id="RU361155"/>
    </source>
</evidence>
<feature type="region of interest" description="Disordered" evidence="18">
    <location>
        <begin position="119"/>
        <end position="139"/>
    </location>
</feature>
<dbReference type="AlphaFoldDB" id="A0A2K5ZAT6"/>
<keyword evidence="22" id="KW-1185">Reference proteome</keyword>
<dbReference type="GO" id="GO:0050656">
    <property type="term" value="F:3'-phosphoadenosine 5'-phosphosulfate binding"/>
    <property type="evidence" value="ECO:0007669"/>
    <property type="project" value="Ensembl"/>
</dbReference>
<protein>
    <recommendedName>
        <fullName evidence="17">Sulfotransferase</fullName>
        <ecNumber evidence="17">2.8.2.-</ecNumber>
    </recommendedName>
</protein>
<dbReference type="PANTHER" id="PTHR15723:SF0">
    <property type="entry name" value="CARBOHYDRATE SULFOTRANSFERASE 15"/>
    <property type="match status" value="1"/>
</dbReference>
<comment type="function">
    <text evidence="15">Sulfotransferase that transfers sulfate from 3'-phosphoadenosine 5'-phosphosulfate (PAPS) to the C-6 hydroxyl group of the GalNAc 4-sulfate residue of chondroitin sulfate A and forms chondroitin sulfate E containing GlcA-GalNAc(4,6-SO(4)) repeating units. It also transfers sulfate to a unique non-reducing terminal sequence, GalNAc(4SO4)-GlcA(2SO4)-GalNAc(6SO4), to yield a highly sulfated structure similar to the structure found in thrombomodulin chondroitin sulfate. May also act as a B-cell receptor involved in BCR ligation-mediated early activation that mediate regulatory signals key to B-cell development and/or regulation of B-cell-specific RAG expression; however such results are unclear in vivo.</text>
</comment>
<evidence type="ECO:0000256" key="8">
    <source>
        <dbReference type="ARBA" id="ARBA00022989"/>
    </source>
</evidence>
<evidence type="ECO:0000256" key="9">
    <source>
        <dbReference type="ARBA" id="ARBA00023034"/>
    </source>
</evidence>
<evidence type="ECO:0000313" key="21">
    <source>
        <dbReference type="Ensembl" id="ENSMLEP00000024875.1"/>
    </source>
</evidence>
<comment type="catalytic activity">
    <reaction evidence="13">
        <text>dermatan 4'-sulfate + n 3'-phosphoadenylyl sulfate = dermatan 4',6'-bissulfate + n adenosine 3',5'-bisphosphate + n H(+)</text>
        <dbReference type="Rhea" id="RHEA:54304"/>
        <dbReference type="Rhea" id="RHEA-COMP:9965"/>
        <dbReference type="Rhea" id="RHEA-COMP:13850"/>
        <dbReference type="ChEBI" id="CHEBI:15378"/>
        <dbReference type="ChEBI" id="CHEBI:58339"/>
        <dbReference type="ChEBI" id="CHEBI:58343"/>
        <dbReference type="ChEBI" id="CHEBI:58465"/>
        <dbReference type="ChEBI" id="CHEBI:138121"/>
        <dbReference type="EC" id="2.8.2.33"/>
    </reaction>
</comment>
<dbReference type="Proteomes" id="UP000233140">
    <property type="component" value="Unassembled WGS sequence"/>
</dbReference>
<keyword evidence="11" id="KW-1015">Disulfide bond</keyword>
<organism evidence="21 22">
    <name type="scientific">Mandrillus leucophaeus</name>
    <name type="common">Drill</name>
    <name type="synonym">Papio leucophaeus</name>
    <dbReference type="NCBI Taxonomy" id="9568"/>
    <lineage>
        <taxon>Eukaryota</taxon>
        <taxon>Metazoa</taxon>
        <taxon>Chordata</taxon>
        <taxon>Craniata</taxon>
        <taxon>Vertebrata</taxon>
        <taxon>Euteleostomi</taxon>
        <taxon>Mammalia</taxon>
        <taxon>Eutheria</taxon>
        <taxon>Euarchontoglires</taxon>
        <taxon>Primates</taxon>
        <taxon>Haplorrhini</taxon>
        <taxon>Catarrhini</taxon>
        <taxon>Cercopithecidae</taxon>
        <taxon>Cercopithecinae</taxon>
        <taxon>Mandrillus</taxon>
    </lineage>
</organism>